<organism evidence="1 2">
    <name type="scientific">Ceratodon purpureus</name>
    <name type="common">Fire moss</name>
    <name type="synonym">Dicranum purpureum</name>
    <dbReference type="NCBI Taxonomy" id="3225"/>
    <lineage>
        <taxon>Eukaryota</taxon>
        <taxon>Viridiplantae</taxon>
        <taxon>Streptophyta</taxon>
        <taxon>Embryophyta</taxon>
        <taxon>Bryophyta</taxon>
        <taxon>Bryophytina</taxon>
        <taxon>Bryopsida</taxon>
        <taxon>Dicranidae</taxon>
        <taxon>Pseudoditrichales</taxon>
        <taxon>Ditrichaceae</taxon>
        <taxon>Ceratodon</taxon>
    </lineage>
</organism>
<protein>
    <submittedName>
        <fullName evidence="1">Uncharacterized protein</fullName>
    </submittedName>
</protein>
<name>A0A8T0HQ41_CERPU</name>
<keyword evidence="2" id="KW-1185">Reference proteome</keyword>
<feature type="non-terminal residue" evidence="1">
    <location>
        <position position="1"/>
    </location>
</feature>
<proteinExistence type="predicted"/>
<dbReference type="Proteomes" id="UP000822688">
    <property type="component" value="Chromosome V"/>
</dbReference>
<evidence type="ECO:0000313" key="2">
    <source>
        <dbReference type="Proteomes" id="UP000822688"/>
    </source>
</evidence>
<dbReference type="AlphaFoldDB" id="A0A8T0HQ41"/>
<sequence length="122" mass="12662">SQVALYLREPSMRAISIAIAATVDALSPHPRPDPRLPHSSHCQPRLVAHAGIARSSQQCSAPQCSISCTSGLSLSCTSSSQGSGPGCQFEVAASQVRCRKFVAGGLLIRAQDVAMMPGTCAL</sequence>
<evidence type="ECO:0000313" key="1">
    <source>
        <dbReference type="EMBL" id="KAG0572703.1"/>
    </source>
</evidence>
<accession>A0A8T0HQ41</accession>
<reference evidence="1" key="1">
    <citation type="submission" date="2020-06" db="EMBL/GenBank/DDBJ databases">
        <title>WGS assembly of Ceratodon purpureus strain R40.</title>
        <authorList>
            <person name="Carey S.B."/>
            <person name="Jenkins J."/>
            <person name="Shu S."/>
            <person name="Lovell J.T."/>
            <person name="Sreedasyam A."/>
            <person name="Maumus F."/>
            <person name="Tiley G.P."/>
            <person name="Fernandez-Pozo N."/>
            <person name="Barry K."/>
            <person name="Chen C."/>
            <person name="Wang M."/>
            <person name="Lipzen A."/>
            <person name="Daum C."/>
            <person name="Saski C.A."/>
            <person name="Payton A.C."/>
            <person name="Mcbreen J.C."/>
            <person name="Conrad R.E."/>
            <person name="Kollar L.M."/>
            <person name="Olsson S."/>
            <person name="Huttunen S."/>
            <person name="Landis J.B."/>
            <person name="Wickett N.J."/>
            <person name="Johnson M.G."/>
            <person name="Rensing S.A."/>
            <person name="Grimwood J."/>
            <person name="Schmutz J."/>
            <person name="Mcdaniel S.F."/>
        </authorList>
    </citation>
    <scope>NUCLEOTIDE SEQUENCE</scope>
    <source>
        <strain evidence="1">R40</strain>
    </source>
</reference>
<dbReference type="EMBL" id="CM026426">
    <property type="protein sequence ID" value="KAG0572703.1"/>
    <property type="molecule type" value="Genomic_DNA"/>
</dbReference>
<comment type="caution">
    <text evidence="1">The sequence shown here is derived from an EMBL/GenBank/DDBJ whole genome shotgun (WGS) entry which is preliminary data.</text>
</comment>
<gene>
    <name evidence="1" type="ORF">KC19_VG118700</name>
</gene>